<name>A0A077LYA6_9MICO</name>
<dbReference type="EMBL" id="CAJB01000235">
    <property type="protein sequence ID" value="CCH78631.1"/>
    <property type="molecule type" value="Genomic_DNA"/>
</dbReference>
<sequence>MIVDIVDRLEADPRLSDLARGFRAETADPVWFLGRQWQLGELQGEDASSPTGVRYRARQTPIEPIHGQPDLDPRSVPAEAVVESEPGDSWTPGRRVRVGRAVARAAQAAGFPVPDDPALRLAGLPVPYDVLDGTGPDGRLLWQQRAALHLQVEWFGPAPPPAEPADLWDPAEFAYTTEFSAADTTMTLSRHDGGDLDWHSVDATGPLGDATTPVDPVSVYPARLEYPGAPNPRWWQIEDAQVDLGGYPPDRSHFATLLLIDLVTSHSDDWFTFPVEAAPGSVVTLDEVVVTDSFGDEWVVEPPTDWSLFATAGLDHRSLVLWATAATPLAGPVLDEVTIGIDEDANLVWAVERRLGGRSVATDPDPDPEPPARLDASGRAGSAYRASTRVPRYWHPYVVQEIAGRRRFVQGRAADLSGPTAVLLPPPVSDLLHDPASGGVHPVHQIEPAAIPQDGLRLERRAMLARGTDGQPVLWTQRRRQPLLTPPGLRLRFDTLEQVPPT</sequence>
<dbReference type="STRING" id="1194083.BN12_310019"/>
<evidence type="ECO:0000313" key="2">
    <source>
        <dbReference type="EMBL" id="CCH78631.1"/>
    </source>
</evidence>
<dbReference type="AlphaFoldDB" id="A0A077LYA6"/>
<keyword evidence="3" id="KW-1185">Reference proteome</keyword>
<dbReference type="OrthoDB" id="9763471at2"/>
<accession>A0A077LYA6</accession>
<comment type="caution">
    <text evidence="2">The sequence shown here is derived from an EMBL/GenBank/DDBJ whole genome shotgun (WGS) entry which is preliminary data.</text>
</comment>
<gene>
    <name evidence="2" type="ORF">BN12_310019</name>
</gene>
<evidence type="ECO:0000256" key="1">
    <source>
        <dbReference type="SAM" id="MobiDB-lite"/>
    </source>
</evidence>
<proteinExistence type="predicted"/>
<reference evidence="2 3" key="1">
    <citation type="journal article" date="2013" name="ISME J.">
        <title>A metabolic model for members of the genus Tetrasphaera involved in enhanced biological phosphorus removal.</title>
        <authorList>
            <person name="Kristiansen R."/>
            <person name="Nguyen H.T.T."/>
            <person name="Saunders A.M."/>
            <person name="Nielsen J.L."/>
            <person name="Wimmer R."/>
            <person name="Le V.Q."/>
            <person name="McIlroy S.J."/>
            <person name="Petrovski S."/>
            <person name="Seviour R.J."/>
            <person name="Calteau A."/>
            <person name="Nielsen K.L."/>
            <person name="Nielsen P.H."/>
        </authorList>
    </citation>
    <scope>NUCLEOTIDE SEQUENCE [LARGE SCALE GENOMIC DNA]</scope>
    <source>
        <strain evidence="2 3">T1-X7</strain>
    </source>
</reference>
<dbReference type="RefSeq" id="WP_048550840.1">
    <property type="nucleotide sequence ID" value="NZ_HF570958.1"/>
</dbReference>
<feature type="region of interest" description="Disordered" evidence="1">
    <location>
        <begin position="358"/>
        <end position="380"/>
    </location>
</feature>
<evidence type="ECO:0000313" key="3">
    <source>
        <dbReference type="Proteomes" id="UP000035721"/>
    </source>
</evidence>
<dbReference type="Proteomes" id="UP000035721">
    <property type="component" value="Unassembled WGS sequence"/>
</dbReference>
<protein>
    <submittedName>
        <fullName evidence="2">Uncharacterized protein</fullName>
    </submittedName>
</protein>
<organism evidence="2 3">
    <name type="scientific">Nostocoides japonicum T1-X7</name>
    <dbReference type="NCBI Taxonomy" id="1194083"/>
    <lineage>
        <taxon>Bacteria</taxon>
        <taxon>Bacillati</taxon>
        <taxon>Actinomycetota</taxon>
        <taxon>Actinomycetes</taxon>
        <taxon>Micrococcales</taxon>
        <taxon>Intrasporangiaceae</taxon>
        <taxon>Nostocoides</taxon>
    </lineage>
</organism>